<keyword evidence="6" id="KW-0472">Membrane</keyword>
<evidence type="ECO:0000313" key="7">
    <source>
        <dbReference type="EMBL" id="CAA6813998.1"/>
    </source>
</evidence>
<feature type="transmembrane region" description="Helical" evidence="6">
    <location>
        <begin position="6"/>
        <end position="23"/>
    </location>
</feature>
<feature type="coiled-coil region" evidence="5">
    <location>
        <begin position="42"/>
        <end position="104"/>
    </location>
</feature>
<keyword evidence="6" id="KW-0812">Transmembrane</keyword>
<organism evidence="7">
    <name type="scientific">uncultured Aureispira sp</name>
    <dbReference type="NCBI Taxonomy" id="1331704"/>
    <lineage>
        <taxon>Bacteria</taxon>
        <taxon>Pseudomonadati</taxon>
        <taxon>Bacteroidota</taxon>
        <taxon>Saprospiria</taxon>
        <taxon>Saprospirales</taxon>
        <taxon>Saprospiraceae</taxon>
        <taxon>Aureispira</taxon>
        <taxon>environmental samples</taxon>
    </lineage>
</organism>
<dbReference type="PANTHER" id="PTHR30563">
    <property type="entry name" value="DNA RECOMBINATION PROTEIN RMUC"/>
    <property type="match status" value="1"/>
</dbReference>
<dbReference type="PANTHER" id="PTHR30563:SF0">
    <property type="entry name" value="DNA RECOMBINATION PROTEIN RMUC"/>
    <property type="match status" value="1"/>
</dbReference>
<sequence length="430" mass="49847">MDLAYLGIGILIGILLGYLIGVLRTKNNSKTEGHNFVIQEVHQNTLSRVQKLENILDDKEIECIDLNKVLASQEQIINHQKEKLEEQKNNLLQVQEQLRLEFENTANSLLEEKSQKFTSQNQENLDHILKPLQEKLKTFEQKVEHYYNDENKERATLKEQIRQLTQLNQQMNQETRNLTNALKGEAKMQGNWGELILEQILEKSGLRKDSEYFTQSYFVNEDGKRQFPDLILNLPNKKHLIIDSKMSLTAYERFSSSENSASAEQAIKEHLISVKKHVKELSVKKYQQINELNSLDFVLMFVPLEAAFALAMQNDHNLFYQAFEQNVIIVSPMTLLATARTISNVWQQENQSRHAQEIAQQAGRMYDKFVNFIHDLEQVGHKVQQVEQSYNEAMKKLQFGKGNLISRATKLKELGAKATKQLPEKFDETE</sequence>
<comment type="function">
    <text evidence="1">Involved in DNA recombination.</text>
</comment>
<dbReference type="GO" id="GO:0006310">
    <property type="term" value="P:DNA recombination"/>
    <property type="evidence" value="ECO:0007669"/>
    <property type="project" value="UniProtKB-KW"/>
</dbReference>
<comment type="similarity">
    <text evidence="2">Belongs to the RmuC family.</text>
</comment>
<dbReference type="Pfam" id="PF02646">
    <property type="entry name" value="RmuC"/>
    <property type="match status" value="1"/>
</dbReference>
<keyword evidence="3 5" id="KW-0175">Coiled coil</keyword>
<dbReference type="InterPro" id="IPR003798">
    <property type="entry name" value="DNA_recombination_RmuC"/>
</dbReference>
<evidence type="ECO:0000256" key="3">
    <source>
        <dbReference type="ARBA" id="ARBA00023054"/>
    </source>
</evidence>
<evidence type="ECO:0000256" key="6">
    <source>
        <dbReference type="SAM" id="Phobius"/>
    </source>
</evidence>
<reference evidence="7" key="1">
    <citation type="submission" date="2020-01" db="EMBL/GenBank/DDBJ databases">
        <authorList>
            <person name="Meier V. D."/>
            <person name="Meier V D."/>
        </authorList>
    </citation>
    <scope>NUCLEOTIDE SEQUENCE</scope>
    <source>
        <strain evidence="7">HLG_WM_MAG_10</strain>
    </source>
</reference>
<proteinExistence type="inferred from homology"/>
<evidence type="ECO:0000256" key="4">
    <source>
        <dbReference type="ARBA" id="ARBA00023172"/>
    </source>
</evidence>
<dbReference type="EMBL" id="CACVAQ010000211">
    <property type="protein sequence ID" value="CAA6813998.1"/>
    <property type="molecule type" value="Genomic_DNA"/>
</dbReference>
<feature type="coiled-coil region" evidence="5">
    <location>
        <begin position="147"/>
        <end position="184"/>
    </location>
</feature>
<keyword evidence="6" id="KW-1133">Transmembrane helix</keyword>
<protein>
    <submittedName>
        <fullName evidence="7">DNA recombination protein RmuC</fullName>
    </submittedName>
</protein>
<evidence type="ECO:0000256" key="1">
    <source>
        <dbReference type="ARBA" id="ARBA00003416"/>
    </source>
</evidence>
<name>A0A6S6TGG5_9BACT</name>
<keyword evidence="4" id="KW-0233">DNA recombination</keyword>
<evidence type="ECO:0000256" key="2">
    <source>
        <dbReference type="ARBA" id="ARBA00009840"/>
    </source>
</evidence>
<gene>
    <name evidence="7" type="ORF">HELGO_WM16165</name>
</gene>
<evidence type="ECO:0000256" key="5">
    <source>
        <dbReference type="SAM" id="Coils"/>
    </source>
</evidence>
<dbReference type="AlphaFoldDB" id="A0A6S6TGG5"/>
<accession>A0A6S6TGG5</accession>